<accession>A0A1D2AFN7</accession>
<feature type="compositionally biased region" description="Basic residues" evidence="2">
    <location>
        <begin position="185"/>
        <end position="196"/>
    </location>
</feature>
<protein>
    <submittedName>
        <fullName evidence="3">Uncharacterized protein</fullName>
    </submittedName>
</protein>
<sequence>ISEQLSAAHTLDWCAVIIEIISAPRAQPLKGAAARLARSGPGMGQTTQASPALHSALKDIHNVPNSSAARKVSQHNALDVTDLLKRRMLAPKLRCTAEEAGVRVEVPPPDAAATEDHLQSNPVYSPANSSLAHAASRLAALRASRQAAPPASPHRQSASAPCSPKGGAPDQASGSPPSREDGARAARRSHRARRQSTRVAVQRYGEWFTGDDQELDRKLADYNLDVAAGSPMAEVQQARRAARRESWIARTQTYAGSSGASRGGDDVAGQVADVAAQLCAQLDQLVPEQEAAEDSAAPRMSLREQLQASWNGKTYYERLAAMTSEDAAELEPPRSEAVPASDVRPAEARSAAATEIRREGHAMPASPAPHARPATDGARSGGVSSPMPDSKTPGRARRLSTFNDLTEGLKALRVSGAARARRSSLGGLVKALTPTRAKEGVPTNPVRAPPRPAPASPARSRPAPASPAHLSKAPASRLVAPSPSAGQRTPARTSRFAEEGREFGPPVTEELAAASAAVADLQARLAAAEAAAAEAAEGARRSAAAASASHTQSVLRVSERAAELADRLEAAESQLSVLLRAASSLQAVVKEATAELEEVRGMLACAVMGVPGSRDGPGQQAGGLPPRNPAGRRAGKGGGWR</sequence>
<gene>
    <name evidence="3" type="ORF">g.18510</name>
</gene>
<name>A0A1D2AFN7_AUXPR</name>
<feature type="region of interest" description="Disordered" evidence="2">
    <location>
        <begin position="139"/>
        <end position="198"/>
    </location>
</feature>
<feature type="non-terminal residue" evidence="3">
    <location>
        <position position="1"/>
    </location>
</feature>
<evidence type="ECO:0000256" key="1">
    <source>
        <dbReference type="SAM" id="Coils"/>
    </source>
</evidence>
<feature type="coiled-coil region" evidence="1">
    <location>
        <begin position="511"/>
        <end position="602"/>
    </location>
</feature>
<dbReference type="EMBL" id="GDKF01000613">
    <property type="protein sequence ID" value="JAT78009.1"/>
    <property type="molecule type" value="Transcribed_RNA"/>
</dbReference>
<feature type="region of interest" description="Disordered" evidence="2">
    <location>
        <begin position="106"/>
        <end position="127"/>
    </location>
</feature>
<keyword evidence="1" id="KW-0175">Coiled coil</keyword>
<organism evidence="3">
    <name type="scientific">Auxenochlorella protothecoides</name>
    <name type="common">Green microalga</name>
    <name type="synonym">Chlorella protothecoides</name>
    <dbReference type="NCBI Taxonomy" id="3075"/>
    <lineage>
        <taxon>Eukaryota</taxon>
        <taxon>Viridiplantae</taxon>
        <taxon>Chlorophyta</taxon>
        <taxon>core chlorophytes</taxon>
        <taxon>Trebouxiophyceae</taxon>
        <taxon>Chlorellales</taxon>
        <taxon>Chlorellaceae</taxon>
        <taxon>Auxenochlorella</taxon>
    </lineage>
</organism>
<dbReference type="AlphaFoldDB" id="A0A1D2AFN7"/>
<evidence type="ECO:0000313" key="3">
    <source>
        <dbReference type="EMBL" id="JAT78009.1"/>
    </source>
</evidence>
<evidence type="ECO:0000256" key="2">
    <source>
        <dbReference type="SAM" id="MobiDB-lite"/>
    </source>
</evidence>
<feature type="compositionally biased region" description="Low complexity" evidence="2">
    <location>
        <begin position="139"/>
        <end position="161"/>
    </location>
</feature>
<feature type="compositionally biased region" description="Low complexity" evidence="2">
    <location>
        <begin position="622"/>
        <end position="632"/>
    </location>
</feature>
<proteinExistence type="predicted"/>
<feature type="region of interest" description="Disordered" evidence="2">
    <location>
        <begin position="325"/>
        <end position="402"/>
    </location>
</feature>
<feature type="region of interest" description="Disordered" evidence="2">
    <location>
        <begin position="429"/>
        <end position="497"/>
    </location>
</feature>
<feature type="compositionally biased region" description="Low complexity" evidence="2">
    <location>
        <begin position="456"/>
        <end position="468"/>
    </location>
</feature>
<reference evidence="3" key="1">
    <citation type="submission" date="2015-08" db="EMBL/GenBank/DDBJ databases">
        <authorList>
            <person name="Babu N.S."/>
            <person name="Beckwith C.J."/>
            <person name="Beseler K.G."/>
            <person name="Brison A."/>
            <person name="Carone J.V."/>
            <person name="Caskin T.P."/>
            <person name="Diamond M."/>
            <person name="Durham M.E."/>
            <person name="Foxe J.M."/>
            <person name="Go M."/>
            <person name="Henderson B.A."/>
            <person name="Jones I.B."/>
            <person name="McGettigan J.A."/>
            <person name="Micheletti S.J."/>
            <person name="Nasrallah M.E."/>
            <person name="Ortiz D."/>
            <person name="Piller C.R."/>
            <person name="Privatt S.R."/>
            <person name="Schneider S.L."/>
            <person name="Sharp S."/>
            <person name="Smith T.C."/>
            <person name="Stanton J.D."/>
            <person name="Ullery H.E."/>
            <person name="Wilson R.J."/>
            <person name="Serrano M.G."/>
            <person name="Buck G."/>
            <person name="Lee V."/>
            <person name="Wang Y."/>
            <person name="Carvalho R."/>
            <person name="Voegtly L."/>
            <person name="Shi R."/>
            <person name="Duckworth R."/>
            <person name="Johnson A."/>
            <person name="Loviza R."/>
            <person name="Walstead R."/>
            <person name="Shah Z."/>
            <person name="Kiflezghi M."/>
            <person name="Wade K."/>
            <person name="Ball S.L."/>
            <person name="Bradley K.W."/>
            <person name="Asai D.J."/>
            <person name="Bowman C.A."/>
            <person name="Russell D.A."/>
            <person name="Pope W.H."/>
            <person name="Jacobs-Sera D."/>
            <person name="Hendrix R.W."/>
            <person name="Hatfull G.F."/>
        </authorList>
    </citation>
    <scope>NUCLEOTIDE SEQUENCE</scope>
</reference>
<feature type="region of interest" description="Disordered" evidence="2">
    <location>
        <begin position="610"/>
        <end position="641"/>
    </location>
</feature>